<organism evidence="1 2">
    <name type="scientific">Rheinheimera riviphila</name>
    <dbReference type="NCBI Taxonomy" id="1834037"/>
    <lineage>
        <taxon>Bacteria</taxon>
        <taxon>Pseudomonadati</taxon>
        <taxon>Pseudomonadota</taxon>
        <taxon>Gammaproteobacteria</taxon>
        <taxon>Chromatiales</taxon>
        <taxon>Chromatiaceae</taxon>
        <taxon>Rheinheimera</taxon>
    </lineage>
</organism>
<evidence type="ECO:0000313" key="1">
    <source>
        <dbReference type="EMBL" id="RVU40370.1"/>
    </source>
</evidence>
<comment type="caution">
    <text evidence="1">The sequence shown here is derived from an EMBL/GenBank/DDBJ whole genome shotgun (WGS) entry which is preliminary data.</text>
</comment>
<sequence>MKIKSLFQSIDAPPHGLEKLQQALRQQQASEQMAPAPALTVKNWYWQAATVLLVGGLWFGLSEVPDLAQPMVALQVPSVETEIIKQSALVTLPSTDPQVKMYWVMSEG</sequence>
<accession>A0A437R0V6</accession>
<protein>
    <submittedName>
        <fullName evidence="1">Uncharacterized protein</fullName>
    </submittedName>
</protein>
<dbReference type="RefSeq" id="WP_127698349.1">
    <property type="nucleotide sequence ID" value="NZ_SACS01000005.1"/>
</dbReference>
<proteinExistence type="predicted"/>
<reference evidence="1 2" key="1">
    <citation type="submission" date="2019-01" db="EMBL/GenBank/DDBJ databases">
        <authorList>
            <person name="Chen W.-M."/>
        </authorList>
    </citation>
    <scope>NUCLEOTIDE SEQUENCE [LARGE SCALE GENOMIC DNA]</scope>
    <source>
        <strain evidence="1 2">KYPC3</strain>
    </source>
</reference>
<dbReference type="AlphaFoldDB" id="A0A437R0V6"/>
<gene>
    <name evidence="1" type="ORF">EOE67_07185</name>
</gene>
<keyword evidence="2" id="KW-1185">Reference proteome</keyword>
<name>A0A437R0V6_9GAMM</name>
<dbReference type="EMBL" id="SACS01000005">
    <property type="protein sequence ID" value="RVU40370.1"/>
    <property type="molecule type" value="Genomic_DNA"/>
</dbReference>
<dbReference type="Proteomes" id="UP000283077">
    <property type="component" value="Unassembled WGS sequence"/>
</dbReference>
<evidence type="ECO:0000313" key="2">
    <source>
        <dbReference type="Proteomes" id="UP000283077"/>
    </source>
</evidence>